<name>A0AC61NHC4_9BACT</name>
<proteinExistence type="predicted"/>
<organism evidence="1 2">
    <name type="scientific">Halosquirtibacter laminarini</name>
    <dbReference type="NCBI Taxonomy" id="3374600"/>
    <lineage>
        <taxon>Bacteria</taxon>
        <taxon>Pseudomonadati</taxon>
        <taxon>Bacteroidota</taxon>
        <taxon>Bacteroidia</taxon>
        <taxon>Marinilabiliales</taxon>
        <taxon>Prolixibacteraceae</taxon>
        <taxon>Halosquirtibacter</taxon>
    </lineage>
</organism>
<dbReference type="EMBL" id="CP081303">
    <property type="protein sequence ID" value="QZE12706.1"/>
    <property type="molecule type" value="Genomic_DNA"/>
</dbReference>
<gene>
    <name evidence="1" type="ORF">K4L44_08895</name>
</gene>
<evidence type="ECO:0000313" key="2">
    <source>
        <dbReference type="Proteomes" id="UP000826212"/>
    </source>
</evidence>
<dbReference type="Proteomes" id="UP000826212">
    <property type="component" value="Chromosome"/>
</dbReference>
<reference evidence="1" key="1">
    <citation type="submission" date="2021-08" db="EMBL/GenBank/DDBJ databases">
        <title>Novel anaerobic bacterium isolated from sea squirt in East Sea, Republic of Korea.</title>
        <authorList>
            <person name="Nguyen T.H."/>
            <person name="Li Z."/>
            <person name="Lee Y.-J."/>
            <person name="Ko J."/>
            <person name="Kim S.-G."/>
        </authorList>
    </citation>
    <scope>NUCLEOTIDE SEQUENCE</scope>
    <source>
        <strain evidence="1">KCTC 25031</strain>
    </source>
</reference>
<accession>A0AC61NHC4</accession>
<keyword evidence="2" id="KW-1185">Reference proteome</keyword>
<evidence type="ECO:0000313" key="1">
    <source>
        <dbReference type="EMBL" id="QZE12706.1"/>
    </source>
</evidence>
<sequence length="276" mass="31393">MKRVSIQGIKGSFHEDATLKYFEDKEVEIIECSTFKEAVELVDNDKVDLCVMAIENSIAGSLLGNYSLMRQYHLRIIGEVYLHIEMNLLMNKGSICSDIKEIHSHPIALKQCIEFIQKDFPDAVLLEKSDTAGAAKALRDSKRKDVATIGNVRTSELYDLNIMEKGIETNKRNYTRFLILTKKSNGIVSSNKTSICFECGHYHGSLANVLMIFSEYEINLTKIQSIPILGRPEEYSFHVDLEYDNREKYEKAIHKVLKNVSSLSILGEYKKGAMPR</sequence>
<protein>
    <submittedName>
        <fullName evidence="1">Prephenate dehydratase</fullName>
    </submittedName>
</protein>